<dbReference type="Pfam" id="PF04198">
    <property type="entry name" value="Sugar-bind"/>
    <property type="match status" value="1"/>
</dbReference>
<dbReference type="EMBL" id="JAQZSM010000011">
    <property type="protein sequence ID" value="MDD7972019.1"/>
    <property type="molecule type" value="Genomic_DNA"/>
</dbReference>
<comment type="caution">
    <text evidence="6">The sequence shown here is derived from an EMBL/GenBank/DDBJ whole genome shotgun (WGS) entry which is preliminary data.</text>
</comment>
<evidence type="ECO:0000256" key="2">
    <source>
        <dbReference type="ARBA" id="ARBA00023015"/>
    </source>
</evidence>
<protein>
    <submittedName>
        <fullName evidence="6">Sugar-binding domain-containing protein</fullName>
    </submittedName>
</protein>
<organism evidence="6 7">
    <name type="scientific">Roseinatronobacter alkalisoli</name>
    <dbReference type="NCBI Taxonomy" id="3028235"/>
    <lineage>
        <taxon>Bacteria</taxon>
        <taxon>Pseudomonadati</taxon>
        <taxon>Pseudomonadota</taxon>
        <taxon>Alphaproteobacteria</taxon>
        <taxon>Rhodobacterales</taxon>
        <taxon>Paracoccaceae</taxon>
        <taxon>Roseinatronobacter</taxon>
    </lineage>
</organism>
<keyword evidence="7" id="KW-1185">Reference proteome</keyword>
<keyword evidence="4" id="KW-0804">Transcription</keyword>
<evidence type="ECO:0000256" key="4">
    <source>
        <dbReference type="ARBA" id="ARBA00023163"/>
    </source>
</evidence>
<dbReference type="Gene3D" id="3.40.50.1360">
    <property type="match status" value="1"/>
</dbReference>
<keyword evidence="3" id="KW-0238">DNA-binding</keyword>
<feature type="domain" description="Sugar-binding" evidence="5">
    <location>
        <begin position="69"/>
        <end position="303"/>
    </location>
</feature>
<dbReference type="PANTHER" id="PTHR34294:SF1">
    <property type="entry name" value="TRANSCRIPTIONAL REGULATOR LSRR"/>
    <property type="match status" value="1"/>
</dbReference>
<reference evidence="6" key="1">
    <citation type="submission" date="2023-02" db="EMBL/GenBank/DDBJ databases">
        <title>Description of Roseinatronobacter alkalisoli sp. nov., an alkaliphilic bacerium isolated from soda soil.</title>
        <authorList>
            <person name="Wei W."/>
        </authorList>
    </citation>
    <scope>NUCLEOTIDE SEQUENCE</scope>
    <source>
        <strain evidence="6">HJB301</strain>
    </source>
</reference>
<dbReference type="InterPro" id="IPR007324">
    <property type="entry name" value="Sugar-bd_dom_put"/>
</dbReference>
<sequence>MKRAKPGKLLNRRMMHTAAKLHYLQGLSQVEVSRRMDISTATTSRLLGLAREEGIVRIRVLDLDEFDGLSDKLAEALRLKSVRVTESGKAAALSTQVGTLLDEAKLAPGSVVAIGWGRTIQSIISAGLPKLPEVEVVPMTGGMHEAASHFQINEFVRMAAEQTGGAARFLYAPFMVSPELHSVLIRDPRTAQVIELWARVEAAIVGIGAYVRDGIQTEVGFSEDEVERVVGDVIRHYFDSQGREIRWPGQENQMSIARAQLERIPLSIGVAMGREKAMSIIGAARSGMINSLVTDTATASEILGLLEESEDI</sequence>
<dbReference type="Proteomes" id="UP001431784">
    <property type="component" value="Unassembled WGS sequence"/>
</dbReference>
<dbReference type="PANTHER" id="PTHR34294">
    <property type="entry name" value="TRANSCRIPTIONAL REGULATOR-RELATED"/>
    <property type="match status" value="1"/>
</dbReference>
<evidence type="ECO:0000313" key="6">
    <source>
        <dbReference type="EMBL" id="MDD7972019.1"/>
    </source>
</evidence>
<dbReference type="Gene3D" id="1.10.10.10">
    <property type="entry name" value="Winged helix-like DNA-binding domain superfamily/Winged helix DNA-binding domain"/>
    <property type="match status" value="1"/>
</dbReference>
<evidence type="ECO:0000256" key="3">
    <source>
        <dbReference type="ARBA" id="ARBA00023125"/>
    </source>
</evidence>
<gene>
    <name evidence="6" type="ORF">PUT78_13010</name>
</gene>
<evidence type="ECO:0000256" key="1">
    <source>
        <dbReference type="ARBA" id="ARBA00010466"/>
    </source>
</evidence>
<accession>A0ABT5TAP9</accession>
<keyword evidence="2" id="KW-0805">Transcription regulation</keyword>
<dbReference type="InterPro" id="IPR037171">
    <property type="entry name" value="NagB/RpiA_transferase-like"/>
</dbReference>
<name>A0ABT5TAP9_9RHOB</name>
<comment type="similarity">
    <text evidence="1">Belongs to the SorC transcriptional regulatory family.</text>
</comment>
<dbReference type="InterPro" id="IPR051054">
    <property type="entry name" value="SorC_transcr_regulators"/>
</dbReference>
<evidence type="ECO:0000259" key="5">
    <source>
        <dbReference type="Pfam" id="PF04198"/>
    </source>
</evidence>
<dbReference type="InterPro" id="IPR036388">
    <property type="entry name" value="WH-like_DNA-bd_sf"/>
</dbReference>
<proteinExistence type="inferred from homology"/>
<dbReference type="SUPFAM" id="SSF100950">
    <property type="entry name" value="NagB/RpiA/CoA transferase-like"/>
    <property type="match status" value="1"/>
</dbReference>
<dbReference type="RefSeq" id="WP_274352695.1">
    <property type="nucleotide sequence ID" value="NZ_JAQZSM010000011.1"/>
</dbReference>
<evidence type="ECO:0000313" key="7">
    <source>
        <dbReference type="Proteomes" id="UP001431784"/>
    </source>
</evidence>